<accession>A0A7I9UZT5</accession>
<dbReference type="Pfam" id="PF12028">
    <property type="entry name" value="DUF3515"/>
    <property type="match status" value="1"/>
</dbReference>
<feature type="transmembrane region" description="Helical" evidence="2">
    <location>
        <begin position="49"/>
        <end position="71"/>
    </location>
</feature>
<keyword evidence="4" id="KW-1185">Reference proteome</keyword>
<name>A0A7I9UZT5_9ACTN</name>
<dbReference type="InterPro" id="IPR021903">
    <property type="entry name" value="DUF3515"/>
</dbReference>
<dbReference type="Proteomes" id="UP000444980">
    <property type="component" value="Unassembled WGS sequence"/>
</dbReference>
<evidence type="ECO:0000313" key="4">
    <source>
        <dbReference type="Proteomes" id="UP000444980"/>
    </source>
</evidence>
<evidence type="ECO:0000256" key="1">
    <source>
        <dbReference type="SAM" id="MobiDB-lite"/>
    </source>
</evidence>
<evidence type="ECO:0000313" key="3">
    <source>
        <dbReference type="EMBL" id="GED98413.1"/>
    </source>
</evidence>
<dbReference type="EMBL" id="BJOU01000002">
    <property type="protein sequence ID" value="GED98413.1"/>
    <property type="molecule type" value="Genomic_DNA"/>
</dbReference>
<evidence type="ECO:0000256" key="2">
    <source>
        <dbReference type="SAM" id="Phobius"/>
    </source>
</evidence>
<feature type="compositionally biased region" description="Acidic residues" evidence="1">
    <location>
        <begin position="14"/>
        <end position="23"/>
    </location>
</feature>
<keyword evidence="2" id="KW-0472">Membrane</keyword>
<gene>
    <name evidence="3" type="ORF">nbrc107697_24520</name>
</gene>
<keyword evidence="2" id="KW-0812">Transmembrane</keyword>
<comment type="caution">
    <text evidence="3">The sequence shown here is derived from an EMBL/GenBank/DDBJ whole genome shotgun (WGS) entry which is preliminary data.</text>
</comment>
<dbReference type="AlphaFoldDB" id="A0A7I9UZT5"/>
<evidence type="ECO:0008006" key="5">
    <source>
        <dbReference type="Google" id="ProtNLM"/>
    </source>
</evidence>
<organism evidence="3 4">
    <name type="scientific">Gordonia crocea</name>
    <dbReference type="NCBI Taxonomy" id="589162"/>
    <lineage>
        <taxon>Bacteria</taxon>
        <taxon>Bacillati</taxon>
        <taxon>Actinomycetota</taxon>
        <taxon>Actinomycetes</taxon>
        <taxon>Mycobacteriales</taxon>
        <taxon>Gordoniaceae</taxon>
        <taxon>Gordonia</taxon>
    </lineage>
</organism>
<keyword evidence="2" id="KW-1133">Transmembrane helix</keyword>
<reference evidence="4" key="1">
    <citation type="submission" date="2019-06" db="EMBL/GenBank/DDBJ databases">
        <title>Gordonia isolated from sludge of a wastewater treatment plant.</title>
        <authorList>
            <person name="Tamura T."/>
            <person name="Aoyama K."/>
            <person name="Kang Y."/>
            <person name="Saito S."/>
            <person name="Akiyama N."/>
            <person name="Yazawa K."/>
            <person name="Gonoi T."/>
            <person name="Mikami Y."/>
        </authorList>
    </citation>
    <scope>NUCLEOTIDE SEQUENCE [LARGE SCALE GENOMIC DNA]</scope>
    <source>
        <strain evidence="4">NBRC 107697</strain>
    </source>
</reference>
<feature type="region of interest" description="Disordered" evidence="1">
    <location>
        <begin position="1"/>
        <end position="40"/>
    </location>
</feature>
<sequence length="204" mass="21752">MRSAAYAGRVPDDYSTDDTDTDESAGVPQHESGASSSRIRDGDGRLSPAFLATLIAIPVMIIAGFVTFAVLRGDTTTLDSMPAQPGTEKACAPFMAALPDRLGDYGDKSVTGTSARWRARNGDSVYVRCGVARPDGLAPSSRLQVVNAAQWFITDERDSGVTYVAVDHRPYVALRLPANSGSAPITDITALIDQHLERAPLDLR</sequence>
<protein>
    <recommendedName>
        <fullName evidence="5">DUF3515 domain-containing protein</fullName>
    </recommendedName>
</protein>
<proteinExistence type="predicted"/>